<organism evidence="2 3">
    <name type="scientific">Candidatus Blautia faecigallinarum</name>
    <dbReference type="NCBI Taxonomy" id="2838488"/>
    <lineage>
        <taxon>Bacteria</taxon>
        <taxon>Bacillati</taxon>
        <taxon>Bacillota</taxon>
        <taxon>Clostridia</taxon>
        <taxon>Lachnospirales</taxon>
        <taxon>Lachnospiraceae</taxon>
        <taxon>Blautia</taxon>
    </lineage>
</organism>
<accession>A0A9D2DS12</accession>
<dbReference type="AlphaFoldDB" id="A0A9D2DS12"/>
<evidence type="ECO:0000313" key="3">
    <source>
        <dbReference type="Proteomes" id="UP000824041"/>
    </source>
</evidence>
<proteinExistence type="predicted"/>
<dbReference type="EMBL" id="DXBU01000058">
    <property type="protein sequence ID" value="HIZ22038.1"/>
    <property type="molecule type" value="Genomic_DNA"/>
</dbReference>
<reference evidence="2" key="2">
    <citation type="submission" date="2021-04" db="EMBL/GenBank/DDBJ databases">
        <authorList>
            <person name="Gilroy R."/>
        </authorList>
    </citation>
    <scope>NUCLEOTIDE SEQUENCE</scope>
    <source>
        <strain evidence="2">14324</strain>
    </source>
</reference>
<sequence length="372" mass="42274">MSKERKGLAIRFIINGLLILVVIALAYFGYAFLYRGRTEPPVRSQETSREGAIYSLRGQIQMLSSWEELSDFAFEDRKEELEYGTYVIPGLNSTRTFLTEAGTAQAVCTSMTPQGLAVTPDYVLVSAYCHTKQHNSVIYVIDKETHNFLKEVVLPGKPHVGGLAYDWEHEILWYSSNETGIAEAVSISMDSIEAYDYESVGRPVEIRQACSLYGILRDSFMTFYEGSLYVGCFMEYSESVIARYALDEEGYLSVRLDDSLGMDFEMAIPLDYSEISEQAQGMAFYHDKLLLSHSFGILPSRLVFYEQSNTRLYVNENSAVSYRFPERMEQIFVEGDDLYVLFESAAYAYRASSMNIVDRVLKLSLAKMDNGY</sequence>
<keyword evidence="1" id="KW-0472">Membrane</keyword>
<protein>
    <submittedName>
        <fullName evidence="2">Uncharacterized protein</fullName>
    </submittedName>
</protein>
<name>A0A9D2DS12_9FIRM</name>
<evidence type="ECO:0000313" key="2">
    <source>
        <dbReference type="EMBL" id="HIZ22038.1"/>
    </source>
</evidence>
<reference evidence="2" key="1">
    <citation type="journal article" date="2021" name="PeerJ">
        <title>Extensive microbial diversity within the chicken gut microbiome revealed by metagenomics and culture.</title>
        <authorList>
            <person name="Gilroy R."/>
            <person name="Ravi A."/>
            <person name="Getino M."/>
            <person name="Pursley I."/>
            <person name="Horton D.L."/>
            <person name="Alikhan N.F."/>
            <person name="Baker D."/>
            <person name="Gharbi K."/>
            <person name="Hall N."/>
            <person name="Watson M."/>
            <person name="Adriaenssens E.M."/>
            <person name="Foster-Nyarko E."/>
            <person name="Jarju S."/>
            <person name="Secka A."/>
            <person name="Antonio M."/>
            <person name="Oren A."/>
            <person name="Chaudhuri R.R."/>
            <person name="La Ragione R."/>
            <person name="Hildebrand F."/>
            <person name="Pallen M.J."/>
        </authorList>
    </citation>
    <scope>NUCLEOTIDE SEQUENCE</scope>
    <source>
        <strain evidence="2">14324</strain>
    </source>
</reference>
<dbReference type="SUPFAM" id="SSF63829">
    <property type="entry name" value="Calcium-dependent phosphotriesterase"/>
    <property type="match status" value="1"/>
</dbReference>
<feature type="transmembrane region" description="Helical" evidence="1">
    <location>
        <begin position="12"/>
        <end position="33"/>
    </location>
</feature>
<dbReference type="Proteomes" id="UP000824041">
    <property type="component" value="Unassembled WGS sequence"/>
</dbReference>
<comment type="caution">
    <text evidence="2">The sequence shown here is derived from an EMBL/GenBank/DDBJ whole genome shotgun (WGS) entry which is preliminary data.</text>
</comment>
<keyword evidence="1" id="KW-1133">Transmembrane helix</keyword>
<evidence type="ECO:0000256" key="1">
    <source>
        <dbReference type="SAM" id="Phobius"/>
    </source>
</evidence>
<keyword evidence="1" id="KW-0812">Transmembrane</keyword>
<gene>
    <name evidence="2" type="ORF">IAA21_04465</name>
</gene>